<dbReference type="RefSeq" id="WP_091539304.1">
    <property type="nucleotide sequence ID" value="NZ_FMUS01000002.1"/>
</dbReference>
<sequence length="153" mass="17147">MKIIYSCYGGAHTSIVAAGIHLGLLPTKRVPKVREIMAIPYYDYTSSKCIGIPIYMGKDKDNHDIYVVGMGSARRELTQLVYDYVYHHNRYSIKEVLVVNSIALINLPVRIGGFISKKINIIAIGKPITAYGIQKNYMLFVDLVKNVKAVIDP</sequence>
<organism evidence="1 2">
    <name type="scientific">Alkaliphilus peptidifermentans DSM 18978</name>
    <dbReference type="NCBI Taxonomy" id="1120976"/>
    <lineage>
        <taxon>Bacteria</taxon>
        <taxon>Bacillati</taxon>
        <taxon>Bacillota</taxon>
        <taxon>Clostridia</taxon>
        <taxon>Peptostreptococcales</taxon>
        <taxon>Natronincolaceae</taxon>
        <taxon>Alkaliphilus</taxon>
    </lineage>
</organism>
<dbReference type="InterPro" id="IPR021525">
    <property type="entry name" value="DUF3189"/>
</dbReference>
<evidence type="ECO:0000313" key="2">
    <source>
        <dbReference type="Proteomes" id="UP000198636"/>
    </source>
</evidence>
<name>A0A1G5BBW5_9FIRM</name>
<dbReference type="Pfam" id="PF11385">
    <property type="entry name" value="DUF3189"/>
    <property type="match status" value="1"/>
</dbReference>
<dbReference type="Proteomes" id="UP000198636">
    <property type="component" value="Unassembled WGS sequence"/>
</dbReference>
<evidence type="ECO:0000313" key="1">
    <source>
        <dbReference type="EMBL" id="SCX87623.1"/>
    </source>
</evidence>
<reference evidence="1 2" key="1">
    <citation type="submission" date="2016-10" db="EMBL/GenBank/DDBJ databases">
        <authorList>
            <person name="de Groot N.N."/>
        </authorList>
    </citation>
    <scope>NUCLEOTIDE SEQUENCE [LARGE SCALE GENOMIC DNA]</scope>
    <source>
        <strain evidence="1 2">DSM 18978</strain>
    </source>
</reference>
<keyword evidence="2" id="KW-1185">Reference proteome</keyword>
<gene>
    <name evidence="1" type="ORF">SAMN03080606_00364</name>
</gene>
<evidence type="ECO:0008006" key="3">
    <source>
        <dbReference type="Google" id="ProtNLM"/>
    </source>
</evidence>
<dbReference type="OrthoDB" id="1680616at2"/>
<dbReference type="STRING" id="1120976.SAMN03080606_00364"/>
<dbReference type="EMBL" id="FMUS01000002">
    <property type="protein sequence ID" value="SCX87623.1"/>
    <property type="molecule type" value="Genomic_DNA"/>
</dbReference>
<proteinExistence type="predicted"/>
<protein>
    <recommendedName>
        <fullName evidence="3">DUF3189 domain-containing protein</fullName>
    </recommendedName>
</protein>
<dbReference type="AlphaFoldDB" id="A0A1G5BBW5"/>
<accession>A0A1G5BBW5</accession>